<evidence type="ECO:0000313" key="1">
    <source>
        <dbReference type="EMBL" id="DAD70219.1"/>
    </source>
</evidence>
<name>A0A8S5LK47_9CAUD</name>
<proteinExistence type="predicted"/>
<sequence>MFFMGKCIAGYKHSLDNTSVTTDIVENVSIGGGIFDRLFITRAVADQPTEFPGWDYDTVMDAQFNGDLMGGNIVYQIEQISAVRIKRRRAGKHEWLTLFEIPVKKEDDLKFEKYDKYAASGVKYDYALVPVIDNVEGYINQNSITPSFSGCFIFEKEDGCSSDLDITKGTITRTRPSNVVTTLSGKYPYVVSNANTDYESGQFSMMFMPKDSDGEYTTENDYIYREDIKAFLNDGKPKIMKLSDGRIWMIATTDGLTEDNGEVEHYVHHSFNWVEIGDPESSSDLYNNNFIDVNLEG</sequence>
<dbReference type="EMBL" id="BK015861">
    <property type="protein sequence ID" value="DAD70219.1"/>
    <property type="molecule type" value="Genomic_DNA"/>
</dbReference>
<protein>
    <submittedName>
        <fullName evidence="1">Uncharacterized protein</fullName>
    </submittedName>
</protein>
<reference evidence="1" key="1">
    <citation type="journal article" date="2021" name="Proc. Natl. Acad. Sci. U.S.A.">
        <title>A Catalog of Tens of Thousands of Viruses from Human Metagenomes Reveals Hidden Associations with Chronic Diseases.</title>
        <authorList>
            <person name="Tisza M.J."/>
            <person name="Buck C.B."/>
        </authorList>
    </citation>
    <scope>NUCLEOTIDE SEQUENCE</scope>
    <source>
        <strain evidence="1">Ct3o911</strain>
    </source>
</reference>
<accession>A0A8S5LK47</accession>
<organism evidence="1">
    <name type="scientific">Siphoviridae sp. ct3o911</name>
    <dbReference type="NCBI Taxonomy" id="2827560"/>
    <lineage>
        <taxon>Viruses</taxon>
        <taxon>Duplodnaviria</taxon>
        <taxon>Heunggongvirae</taxon>
        <taxon>Uroviricota</taxon>
        <taxon>Caudoviricetes</taxon>
    </lineage>
</organism>